<keyword evidence="5" id="KW-1185">Reference proteome</keyword>
<comment type="similarity">
    <text evidence="1">Belongs to the NmrA-type oxidoreductase family.</text>
</comment>
<dbReference type="PANTHER" id="PTHR42748">
    <property type="entry name" value="NITROGEN METABOLITE REPRESSION PROTEIN NMRA FAMILY MEMBER"/>
    <property type="match status" value="1"/>
</dbReference>
<feature type="domain" description="NmrA-like" evidence="3">
    <location>
        <begin position="1"/>
        <end position="306"/>
    </location>
</feature>
<dbReference type="Proteomes" id="UP001172673">
    <property type="component" value="Unassembled WGS sequence"/>
</dbReference>
<organism evidence="4 5">
    <name type="scientific">Cladophialophora chaetospira</name>
    <dbReference type="NCBI Taxonomy" id="386627"/>
    <lineage>
        <taxon>Eukaryota</taxon>
        <taxon>Fungi</taxon>
        <taxon>Dikarya</taxon>
        <taxon>Ascomycota</taxon>
        <taxon>Pezizomycotina</taxon>
        <taxon>Eurotiomycetes</taxon>
        <taxon>Chaetothyriomycetidae</taxon>
        <taxon>Chaetothyriales</taxon>
        <taxon>Herpotrichiellaceae</taxon>
        <taxon>Cladophialophora</taxon>
    </lineage>
</organism>
<reference evidence="4" key="1">
    <citation type="submission" date="2022-10" db="EMBL/GenBank/DDBJ databases">
        <title>Culturing micro-colonial fungi from biological soil crusts in the Mojave desert and describing Neophaeococcomyces mojavensis, and introducing the new genera and species Taxawa tesnikishii.</title>
        <authorList>
            <person name="Kurbessoian T."/>
            <person name="Stajich J.E."/>
        </authorList>
    </citation>
    <scope>NUCLEOTIDE SEQUENCE</scope>
    <source>
        <strain evidence="4">TK_41</strain>
    </source>
</reference>
<protein>
    <recommendedName>
        <fullName evidence="3">NmrA-like domain-containing protein</fullName>
    </recommendedName>
</protein>
<gene>
    <name evidence="4" type="ORF">H2200_002438</name>
</gene>
<dbReference type="AlphaFoldDB" id="A0AA39CN35"/>
<sequence length="314" mass="34531">MTKVLAVLGATGQQGSGVVDYVIQDSELSKQWQVRAITRNVESEKAKALQKKVEVAQGDATDPVSLAKSLEGVHTLFAMTTPVFAVDDPLTAEFEVIKTIGDVAVQQGVQYLIFSTLPSCRDISNGRYTSVAPFDAKAKGAEYIKTLPIKSSFYCPGSFMENFAAQPFLAPQKDPSREDTWVFIRNMDPDTKMPLIDAVGDGGKWIGAILAEPDKYEGETICAATKMYSLNEQAAALSNSTGKTVVYKQVSDVEFARSLPDMVSALFVDYFGFINDYGYYGPGTEEKVDWAAKQARGKLSTFEEYLERHPYKLE</sequence>
<dbReference type="InterPro" id="IPR051164">
    <property type="entry name" value="NmrA-like_oxidored"/>
</dbReference>
<keyword evidence="2" id="KW-0521">NADP</keyword>
<accession>A0AA39CN35</accession>
<dbReference type="CDD" id="cd05251">
    <property type="entry name" value="NmrA_like_SDR_a"/>
    <property type="match status" value="1"/>
</dbReference>
<name>A0AA39CN35_9EURO</name>
<evidence type="ECO:0000256" key="2">
    <source>
        <dbReference type="ARBA" id="ARBA00022857"/>
    </source>
</evidence>
<evidence type="ECO:0000256" key="1">
    <source>
        <dbReference type="ARBA" id="ARBA00006328"/>
    </source>
</evidence>
<dbReference type="SUPFAM" id="SSF51735">
    <property type="entry name" value="NAD(P)-binding Rossmann-fold domains"/>
    <property type="match status" value="1"/>
</dbReference>
<dbReference type="EMBL" id="JAPDRK010000003">
    <property type="protein sequence ID" value="KAJ9614302.1"/>
    <property type="molecule type" value="Genomic_DNA"/>
</dbReference>
<dbReference type="Gene3D" id="3.40.50.720">
    <property type="entry name" value="NAD(P)-binding Rossmann-like Domain"/>
    <property type="match status" value="1"/>
</dbReference>
<dbReference type="GO" id="GO:0005634">
    <property type="term" value="C:nucleus"/>
    <property type="evidence" value="ECO:0007669"/>
    <property type="project" value="TreeGrafter"/>
</dbReference>
<evidence type="ECO:0000313" key="5">
    <source>
        <dbReference type="Proteomes" id="UP001172673"/>
    </source>
</evidence>
<comment type="caution">
    <text evidence="4">The sequence shown here is derived from an EMBL/GenBank/DDBJ whole genome shotgun (WGS) entry which is preliminary data.</text>
</comment>
<dbReference type="Gene3D" id="3.90.25.10">
    <property type="entry name" value="UDP-galactose 4-epimerase, domain 1"/>
    <property type="match status" value="1"/>
</dbReference>
<proteinExistence type="inferred from homology"/>
<dbReference type="InterPro" id="IPR008030">
    <property type="entry name" value="NmrA-like"/>
</dbReference>
<evidence type="ECO:0000313" key="4">
    <source>
        <dbReference type="EMBL" id="KAJ9614302.1"/>
    </source>
</evidence>
<dbReference type="InterPro" id="IPR036291">
    <property type="entry name" value="NAD(P)-bd_dom_sf"/>
</dbReference>
<dbReference type="Pfam" id="PF05368">
    <property type="entry name" value="NmrA"/>
    <property type="match status" value="1"/>
</dbReference>
<evidence type="ECO:0000259" key="3">
    <source>
        <dbReference type="Pfam" id="PF05368"/>
    </source>
</evidence>
<dbReference type="PANTHER" id="PTHR42748:SF11">
    <property type="entry name" value="NMRA-LIKE DOMAIN-CONTAINING PROTEIN"/>
    <property type="match status" value="1"/>
</dbReference>